<reference evidence="16" key="1">
    <citation type="journal article" date="2017" name="J. Phycol.">
        <title>Analysis of chloroplast genomes and a supermatrix inform reclassification of the Rhodomelaceae (Rhodophyta).</title>
        <authorList>
            <person name="Diaz-Tapia P."/>
            <person name="Maggs C.A."/>
            <person name="West J.A."/>
            <person name="Verbruggen H."/>
        </authorList>
    </citation>
    <scope>NUCLEOTIDE SEQUENCE</scope>
    <source>
        <strain evidence="16">JW2841</strain>
    </source>
</reference>
<dbReference type="PANTHER" id="PTHR34688">
    <property type="entry name" value="CYTOCHROME C6, CHLOROPLASTIC"/>
    <property type="match status" value="1"/>
</dbReference>
<dbReference type="InterPro" id="IPR009056">
    <property type="entry name" value="Cyt_c-like_dom"/>
</dbReference>
<comment type="function">
    <text evidence="1">Functions as an electron carrier between membrane-bound cytochrome b6-f and photosystem I in oxygenic photosynthesis.</text>
</comment>
<keyword evidence="4" id="KW-0813">Transport</keyword>
<dbReference type="GO" id="GO:0009055">
    <property type="term" value="F:electron transfer activity"/>
    <property type="evidence" value="ECO:0007669"/>
    <property type="project" value="InterPro"/>
</dbReference>
<keyword evidence="14" id="KW-0732">Signal</keyword>
<evidence type="ECO:0000256" key="3">
    <source>
        <dbReference type="ARBA" id="ARBA00009650"/>
    </source>
</evidence>
<keyword evidence="16" id="KW-0934">Plastid</keyword>
<organism evidence="16">
    <name type="scientific">Osmundaria fimbriata</name>
    <name type="common">Red alga</name>
    <name type="synonym">Delesseria fimbriata</name>
    <dbReference type="NCBI Taxonomy" id="228265"/>
    <lineage>
        <taxon>Eukaryota</taxon>
        <taxon>Rhodophyta</taxon>
        <taxon>Florideophyceae</taxon>
        <taxon>Rhodymeniophycidae</taxon>
        <taxon>Ceramiales</taxon>
        <taxon>Rhodomelaceae</taxon>
        <taxon>Amansieae</taxon>
        <taxon>Osmundaria</taxon>
    </lineage>
</organism>
<protein>
    <recommendedName>
        <fullName evidence="12">Cytochrome c-553</fullName>
    </recommendedName>
    <alternativeName>
        <fullName evidence="11">Cytochrome c553</fullName>
    </alternativeName>
    <alternativeName>
        <fullName evidence="10">Soluble cytochrome f</fullName>
    </alternativeName>
</protein>
<evidence type="ECO:0000256" key="13">
    <source>
        <dbReference type="PROSITE-ProRule" id="PRU00433"/>
    </source>
</evidence>
<dbReference type="RefSeq" id="YP_009392171.1">
    <property type="nucleotide sequence ID" value="NC_035262.1"/>
</dbReference>
<keyword evidence="5 13" id="KW-0349">Heme</keyword>
<feature type="domain" description="Cytochrome c" evidence="15">
    <location>
        <begin position="28"/>
        <end position="108"/>
    </location>
</feature>
<dbReference type="GO" id="GO:0020037">
    <property type="term" value="F:heme binding"/>
    <property type="evidence" value="ECO:0007669"/>
    <property type="project" value="InterPro"/>
</dbReference>
<dbReference type="GO" id="GO:0005506">
    <property type="term" value="F:iron ion binding"/>
    <property type="evidence" value="ECO:0007669"/>
    <property type="project" value="InterPro"/>
</dbReference>
<proteinExistence type="inferred from homology"/>
<dbReference type="GeneID" id="33353664"/>
<accession>A0A1Z1M4G9</accession>
<dbReference type="PRINTS" id="PR00605">
    <property type="entry name" value="CYTCHROMECIC"/>
</dbReference>
<feature type="chain" id="PRO_5012961195" description="Cytochrome c-553" evidence="14">
    <location>
        <begin position="26"/>
        <end position="113"/>
    </location>
</feature>
<evidence type="ECO:0000256" key="8">
    <source>
        <dbReference type="ARBA" id="ARBA00023004"/>
    </source>
</evidence>
<keyword evidence="6 13" id="KW-0479">Metal-binding</keyword>
<keyword evidence="7" id="KW-0249">Electron transport</keyword>
<evidence type="ECO:0000256" key="14">
    <source>
        <dbReference type="SAM" id="SignalP"/>
    </source>
</evidence>
<comment type="subcellular location">
    <subcellularLocation>
        <location evidence="2">Plastid</location>
        <location evidence="2">Chloroplast thylakoid lumen</location>
    </subcellularLocation>
</comment>
<evidence type="ECO:0000256" key="4">
    <source>
        <dbReference type="ARBA" id="ARBA00022448"/>
    </source>
</evidence>
<name>A0A1Z1M4G9_OSMFI</name>
<feature type="signal peptide" evidence="14">
    <location>
        <begin position="1"/>
        <end position="25"/>
    </location>
</feature>
<dbReference type="GO" id="GO:0009543">
    <property type="term" value="C:chloroplast thylakoid lumen"/>
    <property type="evidence" value="ECO:0007669"/>
    <property type="project" value="UniProtKB-SubCell"/>
</dbReference>
<dbReference type="PROSITE" id="PS51007">
    <property type="entry name" value="CYTC"/>
    <property type="match status" value="1"/>
</dbReference>
<evidence type="ECO:0000256" key="2">
    <source>
        <dbReference type="ARBA" id="ARBA00004456"/>
    </source>
</evidence>
<evidence type="ECO:0000259" key="15">
    <source>
        <dbReference type="PROSITE" id="PS51007"/>
    </source>
</evidence>
<keyword evidence="9" id="KW-0793">Thylakoid</keyword>
<dbReference type="InterPro" id="IPR008168">
    <property type="entry name" value="Cyt_C_IC"/>
</dbReference>
<dbReference type="EMBL" id="MF101415">
    <property type="protein sequence ID" value="ARW60733.1"/>
    <property type="molecule type" value="Genomic_DNA"/>
</dbReference>
<dbReference type="AlphaFoldDB" id="A0A1Z1M4G9"/>
<comment type="similarity">
    <text evidence="3">Belongs to the cytochrome c family. PetJ subfamily.</text>
</comment>
<gene>
    <name evidence="16" type="primary">petJ</name>
</gene>
<evidence type="ECO:0000256" key="12">
    <source>
        <dbReference type="ARBA" id="ARBA00033211"/>
    </source>
</evidence>
<geneLocation type="chloroplast" evidence="16"/>
<evidence type="ECO:0000256" key="10">
    <source>
        <dbReference type="ARBA" id="ARBA00030448"/>
    </source>
</evidence>
<evidence type="ECO:0000256" key="11">
    <source>
        <dbReference type="ARBA" id="ARBA00031247"/>
    </source>
</evidence>
<keyword evidence="8 13" id="KW-0408">Iron</keyword>
<dbReference type="InterPro" id="IPR023655">
    <property type="entry name" value="Cyt_C6"/>
</dbReference>
<keyword evidence="16" id="KW-0150">Chloroplast</keyword>
<dbReference type="Gene3D" id="1.10.760.10">
    <property type="entry name" value="Cytochrome c-like domain"/>
    <property type="match status" value="1"/>
</dbReference>
<dbReference type="InterPro" id="IPR036909">
    <property type="entry name" value="Cyt_c-like_dom_sf"/>
</dbReference>
<evidence type="ECO:0000313" key="16">
    <source>
        <dbReference type="EMBL" id="ARW60733.1"/>
    </source>
</evidence>
<evidence type="ECO:0000256" key="1">
    <source>
        <dbReference type="ARBA" id="ARBA00002347"/>
    </source>
</evidence>
<evidence type="ECO:0000256" key="9">
    <source>
        <dbReference type="ARBA" id="ARBA00023078"/>
    </source>
</evidence>
<dbReference type="PANTHER" id="PTHR34688:SF2">
    <property type="entry name" value="CYTOCHROME C6, CHLOROPLASTIC"/>
    <property type="match status" value="1"/>
</dbReference>
<evidence type="ECO:0000256" key="6">
    <source>
        <dbReference type="ARBA" id="ARBA00022723"/>
    </source>
</evidence>
<evidence type="ECO:0000256" key="5">
    <source>
        <dbReference type="ARBA" id="ARBA00022617"/>
    </source>
</evidence>
<sequence length="113" mass="12329">MIKFMSNLFLSFFTVLFLNFQTVLAADIDLNAGLEIFQANCVACHANGENLVVSTKTLKLGALEDNEMNSIGAITDQVTYGKNSMPAFGGRLSEVDVQNVANYVLNQATNDSW</sequence>
<evidence type="ECO:0000256" key="7">
    <source>
        <dbReference type="ARBA" id="ARBA00022982"/>
    </source>
</evidence>
<dbReference type="SUPFAM" id="SSF46626">
    <property type="entry name" value="Cytochrome c"/>
    <property type="match status" value="1"/>
</dbReference>
<dbReference type="Pfam" id="PF13442">
    <property type="entry name" value="Cytochrome_CBB3"/>
    <property type="match status" value="1"/>
</dbReference>